<gene>
    <name evidence="2" type="ORF">AOC36_03095</name>
</gene>
<dbReference type="PANTHER" id="PTHR43316:SF3">
    <property type="entry name" value="HALOACID DEHALOGENASE, TYPE II (AFU_ORTHOLOGUE AFUA_2G07750)-RELATED"/>
    <property type="match status" value="1"/>
</dbReference>
<organism evidence="2 3">
    <name type="scientific">Erysipelothrix larvae</name>
    <dbReference type="NCBI Taxonomy" id="1514105"/>
    <lineage>
        <taxon>Bacteria</taxon>
        <taxon>Bacillati</taxon>
        <taxon>Bacillota</taxon>
        <taxon>Erysipelotrichia</taxon>
        <taxon>Erysipelotrichales</taxon>
        <taxon>Erysipelotrichaceae</taxon>
        <taxon>Erysipelothrix</taxon>
    </lineage>
</organism>
<reference evidence="2 3" key="1">
    <citation type="submission" date="2015-10" db="EMBL/GenBank/DDBJ databases">
        <title>Erysipelothrix larvae sp. LV19 isolated from the larval gut of the rhinoceros beetle, Trypoxylus dichotomus.</title>
        <authorList>
            <person name="Lim S."/>
            <person name="Kim B.-C."/>
        </authorList>
    </citation>
    <scope>NUCLEOTIDE SEQUENCE [LARGE SCALE GENOMIC DNA]</scope>
    <source>
        <strain evidence="2 3">LV19</strain>
    </source>
</reference>
<dbReference type="Gene3D" id="3.40.50.1000">
    <property type="entry name" value="HAD superfamily/HAD-like"/>
    <property type="match status" value="1"/>
</dbReference>
<dbReference type="InterPro" id="IPR051540">
    <property type="entry name" value="S-2-haloacid_dehalogenase"/>
</dbReference>
<protein>
    <recommendedName>
        <fullName evidence="4">Hydrolase</fullName>
    </recommendedName>
</protein>
<evidence type="ECO:0000313" key="3">
    <source>
        <dbReference type="Proteomes" id="UP000063781"/>
    </source>
</evidence>
<dbReference type="EMBL" id="CP013213">
    <property type="protein sequence ID" value="AMC93004.1"/>
    <property type="molecule type" value="Genomic_DNA"/>
</dbReference>
<dbReference type="SFLD" id="SFLDS00003">
    <property type="entry name" value="Haloacid_Dehalogenase"/>
    <property type="match status" value="1"/>
</dbReference>
<accession>A0A0X8GZ20</accession>
<dbReference type="PANTHER" id="PTHR43316">
    <property type="entry name" value="HYDROLASE, HALOACID DELAHOGENASE-RELATED"/>
    <property type="match status" value="1"/>
</dbReference>
<proteinExistence type="predicted"/>
<name>A0A0X8GZ20_9FIRM</name>
<sequence>MINTVLFDLDGTLLKMNNDAFEHAYLGSLAKTVSHLIDPQHFIKSLWQATHKMVANDGSKTNEDVFYDTFRGLVGDAYEPLIPVIDDYYHNGFEAARSTIESSQEMIDAVEILKDKGIRLVIATNPMFPKIAVEKRVEWAKLNWEDFDHITHFEICHYCKPNPKYYEEIKQVCDLDPSFSMMVGNDAQEDLVAKTLGFKTYLVDDDLIHRGGDIDTDYQGSRKDFLEFVKGL</sequence>
<dbReference type="InterPro" id="IPR023214">
    <property type="entry name" value="HAD_sf"/>
</dbReference>
<evidence type="ECO:0008006" key="4">
    <source>
        <dbReference type="Google" id="ProtNLM"/>
    </source>
</evidence>
<evidence type="ECO:0000256" key="1">
    <source>
        <dbReference type="ARBA" id="ARBA00022801"/>
    </source>
</evidence>
<dbReference type="InterPro" id="IPR036412">
    <property type="entry name" value="HAD-like_sf"/>
</dbReference>
<dbReference type="PRINTS" id="PR00413">
    <property type="entry name" value="HADHALOGNASE"/>
</dbReference>
<keyword evidence="1" id="KW-0378">Hydrolase</keyword>
<dbReference type="RefSeq" id="WP_067631372.1">
    <property type="nucleotide sequence ID" value="NZ_CP013213.1"/>
</dbReference>
<dbReference type="KEGG" id="erl:AOC36_03095"/>
<dbReference type="Pfam" id="PF00702">
    <property type="entry name" value="Hydrolase"/>
    <property type="match status" value="1"/>
</dbReference>
<dbReference type="STRING" id="1514105.AOC36_03095"/>
<dbReference type="OrthoDB" id="9809962at2"/>
<dbReference type="SUPFAM" id="SSF56784">
    <property type="entry name" value="HAD-like"/>
    <property type="match status" value="1"/>
</dbReference>
<dbReference type="SFLD" id="SFLDG01129">
    <property type="entry name" value="C1.5:_HAD__Beta-PGM__Phosphata"/>
    <property type="match status" value="1"/>
</dbReference>
<dbReference type="GO" id="GO:0016787">
    <property type="term" value="F:hydrolase activity"/>
    <property type="evidence" value="ECO:0007669"/>
    <property type="project" value="UniProtKB-KW"/>
</dbReference>
<keyword evidence="3" id="KW-1185">Reference proteome</keyword>
<evidence type="ECO:0000313" key="2">
    <source>
        <dbReference type="EMBL" id="AMC93004.1"/>
    </source>
</evidence>
<dbReference type="Proteomes" id="UP000063781">
    <property type="component" value="Chromosome"/>
</dbReference>
<dbReference type="AlphaFoldDB" id="A0A0X8GZ20"/>
<dbReference type="InterPro" id="IPR006439">
    <property type="entry name" value="HAD-SF_hydro_IA"/>
</dbReference>